<feature type="domain" description="DUF559" evidence="1">
    <location>
        <begin position="6"/>
        <end position="106"/>
    </location>
</feature>
<evidence type="ECO:0000313" key="2">
    <source>
        <dbReference type="EMBL" id="MDR7192049.1"/>
    </source>
</evidence>
<dbReference type="InterPro" id="IPR007569">
    <property type="entry name" value="DUF559"/>
</dbReference>
<dbReference type="CDD" id="cd01038">
    <property type="entry name" value="Endonuclease_DUF559"/>
    <property type="match status" value="1"/>
</dbReference>
<evidence type="ECO:0000259" key="1">
    <source>
        <dbReference type="Pfam" id="PF04480"/>
    </source>
</evidence>
<dbReference type="PANTHER" id="PTHR38590">
    <property type="entry name" value="BLL0828 PROTEIN"/>
    <property type="match status" value="1"/>
</dbReference>
<evidence type="ECO:0000313" key="3">
    <source>
        <dbReference type="Proteomes" id="UP001256588"/>
    </source>
</evidence>
<dbReference type="Pfam" id="PF04480">
    <property type="entry name" value="DUF559"/>
    <property type="match status" value="1"/>
</dbReference>
<name>A0ABU1XTG4_9GAMM</name>
<dbReference type="Gene3D" id="3.40.960.10">
    <property type="entry name" value="VSR Endonuclease"/>
    <property type="match status" value="1"/>
</dbReference>
<gene>
    <name evidence="2" type="ORF">J2W68_000757</name>
</gene>
<comment type="caution">
    <text evidence="2">The sequence shown here is derived from an EMBL/GenBank/DDBJ whole genome shotgun (WGS) entry which is preliminary data.</text>
</comment>
<dbReference type="InterPro" id="IPR011335">
    <property type="entry name" value="Restrct_endonuc-II-like"/>
</dbReference>
<dbReference type="SUPFAM" id="SSF52980">
    <property type="entry name" value="Restriction endonuclease-like"/>
    <property type="match status" value="1"/>
</dbReference>
<dbReference type="InterPro" id="IPR047216">
    <property type="entry name" value="Endonuclease_DUF559_bact"/>
</dbReference>
<sequence>MRDGRRTLLAKRLRRAMTPAEQALWRHLRDRQRCNLKFRRQHPIGPFVVDFACLQPALVIEVDGGQHNESRSDIARDVYLHRCGFHVLRFWNNDVLSNPDGVCRVVDAWIEARGVRMD</sequence>
<proteinExistence type="predicted"/>
<dbReference type="GO" id="GO:0004519">
    <property type="term" value="F:endonuclease activity"/>
    <property type="evidence" value="ECO:0007669"/>
    <property type="project" value="UniProtKB-KW"/>
</dbReference>
<dbReference type="EMBL" id="JAVDWO010000002">
    <property type="protein sequence ID" value="MDR7192049.1"/>
    <property type="molecule type" value="Genomic_DNA"/>
</dbReference>
<keyword evidence="2" id="KW-0378">Hydrolase</keyword>
<keyword evidence="2" id="KW-0540">Nuclease</keyword>
<dbReference type="Proteomes" id="UP001256588">
    <property type="component" value="Unassembled WGS sequence"/>
</dbReference>
<dbReference type="RefSeq" id="WP_310232914.1">
    <property type="nucleotide sequence ID" value="NZ_JAVDWO010000002.1"/>
</dbReference>
<organism evidence="2 3">
    <name type="scientific">Luteimonas terrae</name>
    <dbReference type="NCBI Taxonomy" id="1530191"/>
    <lineage>
        <taxon>Bacteria</taxon>
        <taxon>Pseudomonadati</taxon>
        <taxon>Pseudomonadota</taxon>
        <taxon>Gammaproteobacteria</taxon>
        <taxon>Lysobacterales</taxon>
        <taxon>Lysobacteraceae</taxon>
        <taxon>Luteimonas</taxon>
    </lineage>
</organism>
<keyword evidence="2" id="KW-0255">Endonuclease</keyword>
<dbReference type="PANTHER" id="PTHR38590:SF1">
    <property type="entry name" value="BLL0828 PROTEIN"/>
    <property type="match status" value="1"/>
</dbReference>
<protein>
    <submittedName>
        <fullName evidence="2">Very-short-patch-repair endonuclease</fullName>
    </submittedName>
</protein>
<keyword evidence="3" id="KW-1185">Reference proteome</keyword>
<accession>A0ABU1XTG4</accession>
<reference evidence="2 3" key="1">
    <citation type="submission" date="2023-07" db="EMBL/GenBank/DDBJ databases">
        <title>Sorghum-associated microbial communities from plants grown in Nebraska, USA.</title>
        <authorList>
            <person name="Schachtman D."/>
        </authorList>
    </citation>
    <scope>NUCLEOTIDE SEQUENCE [LARGE SCALE GENOMIC DNA]</scope>
    <source>
        <strain evidence="2 3">4099</strain>
    </source>
</reference>